<evidence type="ECO:0000313" key="1">
    <source>
        <dbReference type="EMBL" id="HFZ08666.1"/>
    </source>
</evidence>
<reference evidence="1" key="1">
    <citation type="journal article" date="2020" name="mSystems">
        <title>Genome- and Community-Level Interaction Insights into Carbon Utilization and Element Cycling Functions of Hydrothermarchaeota in Hydrothermal Sediment.</title>
        <authorList>
            <person name="Zhou Z."/>
            <person name="Liu Y."/>
            <person name="Xu W."/>
            <person name="Pan J."/>
            <person name="Luo Z.H."/>
            <person name="Li M."/>
        </authorList>
    </citation>
    <scope>NUCLEOTIDE SEQUENCE [LARGE SCALE GENOMIC DNA]</scope>
    <source>
        <strain evidence="1">SpSt-757</strain>
    </source>
</reference>
<proteinExistence type="predicted"/>
<dbReference type="EMBL" id="DTGG01000024">
    <property type="protein sequence ID" value="HFZ08666.1"/>
    <property type="molecule type" value="Genomic_DNA"/>
</dbReference>
<organism evidence="1">
    <name type="scientific">candidate division CPR3 bacterium</name>
    <dbReference type="NCBI Taxonomy" id="2268181"/>
    <lineage>
        <taxon>Bacteria</taxon>
        <taxon>Bacteria division CPR3</taxon>
    </lineage>
</organism>
<gene>
    <name evidence="1" type="ORF">ENV41_00830</name>
</gene>
<accession>A0A7V3N451</accession>
<comment type="caution">
    <text evidence="1">The sequence shown here is derived from an EMBL/GenBank/DDBJ whole genome shotgun (WGS) entry which is preliminary data.</text>
</comment>
<protein>
    <submittedName>
        <fullName evidence="1">Uncharacterized protein</fullName>
    </submittedName>
</protein>
<dbReference type="AlphaFoldDB" id="A0A7V3N451"/>
<name>A0A7V3N451_UNCC3</name>
<sequence length="283" mass="33877">MPEGRGLRDLIFSMKEKWLPWEVEEVRQIVHGVFKKRNRIPVDDVVVFAKLWLEVERLLGDKMQDERLRKRFIAGLVEWSIFKKGGSLKRIANKVIDFAAVFEWDPWKESYVSEFEGEYKRYIRERWGIDVEELLDMDALYKAAYVAKRICTAEKITMFEYVKRQHECWEKITSPLSLEGLGDELKCWMRNKVYKDRKKRSGKLDKKEYQKGMIRRKWEQILRIGVENYVNSLKGHTDDFVDVVAKLFVNEKSDGVSEEVLIKKYSPEEVEKKWEILRRVRDV</sequence>